<dbReference type="CDD" id="cd02735">
    <property type="entry name" value="RNAP_I_Rpa1_C"/>
    <property type="match status" value="1"/>
</dbReference>
<dbReference type="InterPro" id="IPR007083">
    <property type="entry name" value="RNA_pol_Rpb1_4"/>
</dbReference>
<dbReference type="SMART" id="SM00663">
    <property type="entry name" value="RPOLA_N"/>
    <property type="match status" value="1"/>
</dbReference>
<feature type="compositionally biased region" description="Basic and acidic residues" evidence="12">
    <location>
        <begin position="1350"/>
        <end position="1364"/>
    </location>
</feature>
<evidence type="ECO:0000256" key="7">
    <source>
        <dbReference type="ARBA" id="ARBA00022723"/>
    </source>
</evidence>
<dbReference type="Pfam" id="PF04983">
    <property type="entry name" value="RNA_pol_Rpb1_3"/>
    <property type="match status" value="1"/>
</dbReference>
<dbReference type="Gene3D" id="2.40.40.20">
    <property type="match status" value="1"/>
</dbReference>
<name>A0A7S4MUI9_9STRA</name>
<feature type="compositionally biased region" description="Basic residues" evidence="12">
    <location>
        <begin position="34"/>
        <end position="54"/>
    </location>
</feature>
<dbReference type="InterPro" id="IPR007066">
    <property type="entry name" value="RNA_pol_Rpb1_3"/>
</dbReference>
<gene>
    <name evidence="14" type="ORF">OAUR00152_LOCUS16569</name>
</gene>
<evidence type="ECO:0000256" key="11">
    <source>
        <dbReference type="ARBA" id="ARBA00023242"/>
    </source>
</evidence>
<dbReference type="InterPro" id="IPR007081">
    <property type="entry name" value="RNA_pol_Rpb1_5"/>
</dbReference>
<keyword evidence="6" id="KW-0548">Nucleotidyltransferase</keyword>
<dbReference type="InterPro" id="IPR045867">
    <property type="entry name" value="DNA-dir_RpoC_beta_prime"/>
</dbReference>
<feature type="compositionally biased region" description="Basic and acidic residues" evidence="12">
    <location>
        <begin position="211"/>
        <end position="228"/>
    </location>
</feature>
<dbReference type="Gene3D" id="1.10.132.30">
    <property type="match status" value="1"/>
</dbReference>
<dbReference type="Pfam" id="PF05000">
    <property type="entry name" value="RNA_pol_Rpb1_4"/>
    <property type="match status" value="1"/>
</dbReference>
<dbReference type="Gene3D" id="3.30.1490.180">
    <property type="entry name" value="RNA polymerase ii"/>
    <property type="match status" value="1"/>
</dbReference>
<comment type="subcellular location">
    <subcellularLocation>
        <location evidence="1">Nucleus</location>
    </subcellularLocation>
</comment>
<evidence type="ECO:0000256" key="9">
    <source>
        <dbReference type="ARBA" id="ARBA00022842"/>
    </source>
</evidence>
<feature type="region of interest" description="Disordered" evidence="12">
    <location>
        <begin position="1"/>
        <end position="61"/>
    </location>
</feature>
<dbReference type="Gene3D" id="6.10.250.2940">
    <property type="match status" value="1"/>
</dbReference>
<keyword evidence="7" id="KW-0479">Metal-binding</keyword>
<dbReference type="InterPro" id="IPR000722">
    <property type="entry name" value="RNA_pol_asu"/>
</dbReference>
<feature type="compositionally biased region" description="Acidic residues" evidence="12">
    <location>
        <begin position="1"/>
        <end position="30"/>
    </location>
</feature>
<proteinExistence type="inferred from homology"/>
<sequence>MDEESDNNSTSDEEEDDKEEEKEKEESDDETLGKKSKPISKASKSSKKKKKGGKKQFIDDEAEEEDINHLLMTRNRNATVSLAANASADETTDPDMFMHALEVEAQARLTWRLHPVLCAKIFGSAHCPDASNLSISLDAASRDGWSVFFQRAIPVPPSRFRPPMSMGSMNVEHSQNHYLNKMLELNDRIRTCLAGVKALESEMTALGDGDGSDKATKQKAQLKSDQDSHQARSLSSWIDLQTSVNCFVDSSKDPTGAGASGDVPSGIRQLLEKKEGIFRKHMMGKRVNFACRSVISPDPYIGTNEIGVPLHFAKTLTYPTPVCPRNVEEMRKLVERGPDKYPGARWVEWPDGRRVELNRMDEEKRRAVGARLLSGGGTGGAITRVGRQLRDGDVVLMNRQPTLHKPGIMGHHVRVLYNPTQTTLRMHYANCNTYNADYDGDEMNCHFPQNDIGRAEAEHICATDLQYIVPTDGSPLRGLIQDHVDAGVKLTGKDCFLEKWEYQQLLFATLVSLPGLEVIESDQEIELLPPAIRRPRELWTGKQVISTLLHHLRKTSDRLSARVERNLPGVSCERKAKTPATAFGEFNEEHLTIVRDGELLRGVLDKAAFGSTDFSLVHAVYEAYGPTKAGLFLNALGRLFTAYLQYYSGHSCRMEDLVLTPEADEERRAIVRRTYNLGTRAAKAWADSDGGKVEIPSAASQKNAEELLKPVEVASAAAKIGELLSGREGPAYSAALDGYMQSQINPMASEIIKACLPWGLAVPFPANTFGLMVTTGAKGSTVNQSQVSCALGQQALEGRRVPRMSSGRTLPSFAPYDPNPRADGFIADRFLTGVRPQEYYFHCMAGREGLVDTAVKTSRSGYLQRCLVKHLEELKVGYDSTVRDGEGGVVQFLYGEDGVDPTKAAHLDCSSSTLQYMARNHDALTKRYSSLPHNTIDVAAGDRDRVEWVKSSSSAEKSLLALLKKGSHVKSRKLRFGSQWKRGALCHGWFDATITKIHSDKSRPHFDIKYTVGGTKAKRVPLDVVFENAGSSRTMAASSVCTLLKPGAPDPLLSDLLRDDGKHRLGSSGACVSERVAGATRDALASNAKLQGAMKSAGVSEKDFGSLVASKYSSALVAPGEAVGCIAAQSVGEPSTQMTLNTFHLAGCAGANVTLGIPRLREIIMTASRELKTPTMSVPLREGVSEREATRWTRYFTKLTLLELIASRGGITVTERLEQSMTGEWDRAYHVILKLHSEERIREAFGLGLEDVAAVIAGSFFPNLSKLMKIELKRGGDDGVASLNVEGGSSTSYVRDGESMGGAVKKAKKRAKDADEYDDEKADDEDGVTGSRFGHRKEMASYGDMDDEEKAIAKKAAKDDAKDDAQDDPWQSAMVTDGEGDSEDFGLESANTVRIDHDTNTMTLNPLRVDPSTRPLLMVGLVEQAAAKTLVRSRPEVNEAFLSDEENDRGRCLQTAGVNFSEFWNMNASIVDHDRLASNDTWALRCTYGVEAARMNIVEQIRSVFGVYGIEVDPRHLSLIADYMTYDGGYRAMNRLGMADVSSSFLQMSFETTANFMVDASLNKVNEPMMSPSANIVLGRPVRHGTGAFECFVKA</sequence>
<keyword evidence="9" id="KW-0460">Magnesium</keyword>
<dbReference type="InterPro" id="IPR015699">
    <property type="entry name" value="DNA-dir_RNA_pol1_lsu_N"/>
</dbReference>
<feature type="compositionally biased region" description="Acidic residues" evidence="12">
    <location>
        <begin position="1315"/>
        <end position="1327"/>
    </location>
</feature>
<evidence type="ECO:0000259" key="13">
    <source>
        <dbReference type="SMART" id="SM00663"/>
    </source>
</evidence>
<dbReference type="Pfam" id="PF00623">
    <property type="entry name" value="RNA_pol_Rpb1_2"/>
    <property type="match status" value="1"/>
</dbReference>
<dbReference type="CDD" id="cd01435">
    <property type="entry name" value="RNAP_I_RPA1_N"/>
    <property type="match status" value="1"/>
</dbReference>
<dbReference type="InterPro" id="IPR006592">
    <property type="entry name" value="RNA_pol_N"/>
</dbReference>
<evidence type="ECO:0000256" key="6">
    <source>
        <dbReference type="ARBA" id="ARBA00022695"/>
    </source>
</evidence>
<dbReference type="GO" id="GO:0003677">
    <property type="term" value="F:DNA binding"/>
    <property type="evidence" value="ECO:0007669"/>
    <property type="project" value="InterPro"/>
</dbReference>
<keyword evidence="11" id="KW-0539">Nucleus</keyword>
<dbReference type="EC" id="2.7.7.6" evidence="3"/>
<dbReference type="SUPFAM" id="SSF64484">
    <property type="entry name" value="beta and beta-prime subunits of DNA dependent RNA-polymerase"/>
    <property type="match status" value="1"/>
</dbReference>
<feature type="region of interest" description="Disordered" evidence="12">
    <location>
        <begin position="1285"/>
        <end position="1383"/>
    </location>
</feature>
<dbReference type="PANTHER" id="PTHR19376">
    <property type="entry name" value="DNA-DIRECTED RNA POLYMERASE"/>
    <property type="match status" value="1"/>
</dbReference>
<organism evidence="14">
    <name type="scientific">Odontella aurita</name>
    <dbReference type="NCBI Taxonomy" id="265563"/>
    <lineage>
        <taxon>Eukaryota</taxon>
        <taxon>Sar</taxon>
        <taxon>Stramenopiles</taxon>
        <taxon>Ochrophyta</taxon>
        <taxon>Bacillariophyta</taxon>
        <taxon>Mediophyceae</taxon>
        <taxon>Biddulphiophycidae</taxon>
        <taxon>Eupodiscales</taxon>
        <taxon>Odontellaceae</taxon>
        <taxon>Odontella</taxon>
    </lineage>
</organism>
<dbReference type="InterPro" id="IPR047107">
    <property type="entry name" value="DNA-dir_RNA_pol1_lsu_C"/>
</dbReference>
<feature type="region of interest" description="Disordered" evidence="12">
    <location>
        <begin position="205"/>
        <end position="228"/>
    </location>
</feature>
<reference evidence="14" key="1">
    <citation type="submission" date="2021-01" db="EMBL/GenBank/DDBJ databases">
        <authorList>
            <person name="Corre E."/>
            <person name="Pelletier E."/>
            <person name="Niang G."/>
            <person name="Scheremetjew M."/>
            <person name="Finn R."/>
            <person name="Kale V."/>
            <person name="Holt S."/>
            <person name="Cochrane G."/>
            <person name="Meng A."/>
            <person name="Brown T."/>
            <person name="Cohen L."/>
        </authorList>
    </citation>
    <scope>NUCLEOTIDE SEQUENCE</scope>
    <source>
        <strain evidence="14">Isolate 1302-5</strain>
    </source>
</reference>
<evidence type="ECO:0000256" key="10">
    <source>
        <dbReference type="ARBA" id="ARBA00023163"/>
    </source>
</evidence>
<accession>A0A7S4MUI9</accession>
<dbReference type="GO" id="GO:0003899">
    <property type="term" value="F:DNA-directed RNA polymerase activity"/>
    <property type="evidence" value="ECO:0007669"/>
    <property type="project" value="UniProtKB-EC"/>
</dbReference>
<keyword evidence="10" id="KW-0804">Transcription</keyword>
<evidence type="ECO:0000256" key="5">
    <source>
        <dbReference type="ARBA" id="ARBA00022679"/>
    </source>
</evidence>
<feature type="domain" description="RNA polymerase N-terminal" evidence="13">
    <location>
        <begin position="146"/>
        <end position="491"/>
    </location>
</feature>
<evidence type="ECO:0000256" key="4">
    <source>
        <dbReference type="ARBA" id="ARBA00022478"/>
    </source>
</evidence>
<dbReference type="EMBL" id="HBKQ01024304">
    <property type="protein sequence ID" value="CAE2242361.1"/>
    <property type="molecule type" value="Transcribed_RNA"/>
</dbReference>
<comment type="similarity">
    <text evidence="2">Belongs to the RNA polymerase beta' chain family.</text>
</comment>
<dbReference type="Pfam" id="PF04998">
    <property type="entry name" value="RNA_pol_Rpb1_5"/>
    <property type="match status" value="1"/>
</dbReference>
<evidence type="ECO:0000256" key="2">
    <source>
        <dbReference type="ARBA" id="ARBA00006460"/>
    </source>
</evidence>
<dbReference type="GO" id="GO:0046872">
    <property type="term" value="F:metal ion binding"/>
    <property type="evidence" value="ECO:0007669"/>
    <property type="project" value="UniProtKB-KW"/>
</dbReference>
<dbReference type="GO" id="GO:0005736">
    <property type="term" value="C:RNA polymerase I complex"/>
    <property type="evidence" value="ECO:0007669"/>
    <property type="project" value="TreeGrafter"/>
</dbReference>
<protein>
    <recommendedName>
        <fullName evidence="3">DNA-directed RNA polymerase</fullName>
        <ecNumber evidence="3">2.7.7.6</ecNumber>
    </recommendedName>
</protein>
<evidence type="ECO:0000256" key="1">
    <source>
        <dbReference type="ARBA" id="ARBA00004123"/>
    </source>
</evidence>
<dbReference type="Gene3D" id="1.10.274.100">
    <property type="entry name" value="RNA polymerase Rpb1, domain 3"/>
    <property type="match status" value="1"/>
</dbReference>
<evidence type="ECO:0000256" key="3">
    <source>
        <dbReference type="ARBA" id="ARBA00012418"/>
    </source>
</evidence>
<dbReference type="Gene3D" id="3.30.70.2850">
    <property type="match status" value="1"/>
</dbReference>
<keyword evidence="4" id="KW-0240">DNA-directed RNA polymerase</keyword>
<evidence type="ECO:0000256" key="12">
    <source>
        <dbReference type="SAM" id="MobiDB-lite"/>
    </source>
</evidence>
<dbReference type="Gene3D" id="6.20.50.80">
    <property type="match status" value="1"/>
</dbReference>
<dbReference type="PANTHER" id="PTHR19376:SF11">
    <property type="entry name" value="DNA-DIRECTED RNA POLYMERASE I SUBUNIT RPA1"/>
    <property type="match status" value="1"/>
</dbReference>
<keyword evidence="5" id="KW-0808">Transferase</keyword>
<dbReference type="GO" id="GO:0006351">
    <property type="term" value="P:DNA-templated transcription"/>
    <property type="evidence" value="ECO:0007669"/>
    <property type="project" value="InterPro"/>
</dbReference>
<keyword evidence="8" id="KW-0862">Zinc</keyword>
<dbReference type="InterPro" id="IPR038120">
    <property type="entry name" value="Rpb1_funnel_sf"/>
</dbReference>
<dbReference type="Gene3D" id="1.10.150.390">
    <property type="match status" value="1"/>
</dbReference>
<dbReference type="InterPro" id="IPR042102">
    <property type="entry name" value="RNA_pol_Rpb1_3_sf"/>
</dbReference>
<evidence type="ECO:0000313" key="14">
    <source>
        <dbReference type="EMBL" id="CAE2242361.1"/>
    </source>
</evidence>
<evidence type="ECO:0000256" key="8">
    <source>
        <dbReference type="ARBA" id="ARBA00022833"/>
    </source>
</evidence>